<keyword evidence="2" id="KW-1185">Reference proteome</keyword>
<evidence type="ECO:0000313" key="1">
    <source>
        <dbReference type="EMBL" id="GBB95302.1"/>
    </source>
</evidence>
<dbReference type="STRING" id="94130.A0A2Z6R3C5"/>
<sequence>MICITVDEITDQCERHAINILFSFGNQTKLARTEFLPNIKPLYSHLITFINAEYSINNDSKIIRDLHAFCQNEHNIFCVRVFIYFITYNCSRLVNDLEFFKIRNKAIASFVYLRISFASAYEKCEKHLSQHPALLLFKAIQCFNPRFIQSNATNHNMADYGIIEKFYSPTDNLIQEWAIYCGLNEVAEEFIDLN</sequence>
<dbReference type="Proteomes" id="UP000247702">
    <property type="component" value="Unassembled WGS sequence"/>
</dbReference>
<organism evidence="1 2">
    <name type="scientific">Rhizophagus clarus</name>
    <dbReference type="NCBI Taxonomy" id="94130"/>
    <lineage>
        <taxon>Eukaryota</taxon>
        <taxon>Fungi</taxon>
        <taxon>Fungi incertae sedis</taxon>
        <taxon>Mucoromycota</taxon>
        <taxon>Glomeromycotina</taxon>
        <taxon>Glomeromycetes</taxon>
        <taxon>Glomerales</taxon>
        <taxon>Glomeraceae</taxon>
        <taxon>Rhizophagus</taxon>
    </lineage>
</organism>
<dbReference type="AlphaFoldDB" id="A0A2Z6R3C5"/>
<dbReference type="EMBL" id="BEXD01001678">
    <property type="protein sequence ID" value="GBB95302.1"/>
    <property type="molecule type" value="Genomic_DNA"/>
</dbReference>
<protein>
    <submittedName>
        <fullName evidence="1">Uncharacterized protein</fullName>
    </submittedName>
</protein>
<accession>A0A2Z6R3C5</accession>
<proteinExistence type="predicted"/>
<name>A0A2Z6R3C5_9GLOM</name>
<comment type="caution">
    <text evidence="1">The sequence shown here is derived from an EMBL/GenBank/DDBJ whole genome shotgun (WGS) entry which is preliminary data.</text>
</comment>
<gene>
    <name evidence="1" type="ORF">RclHR1_25080002</name>
</gene>
<reference evidence="1 2" key="1">
    <citation type="submission" date="2017-11" db="EMBL/GenBank/DDBJ databases">
        <title>The genome of Rhizophagus clarus HR1 reveals common genetic basis of auxotrophy among arbuscular mycorrhizal fungi.</title>
        <authorList>
            <person name="Kobayashi Y."/>
        </authorList>
    </citation>
    <scope>NUCLEOTIDE SEQUENCE [LARGE SCALE GENOMIC DNA]</scope>
    <source>
        <strain evidence="1 2">HR1</strain>
    </source>
</reference>
<evidence type="ECO:0000313" key="2">
    <source>
        <dbReference type="Proteomes" id="UP000247702"/>
    </source>
</evidence>